<dbReference type="InterPro" id="IPR059009">
    <property type="entry name" value="Znf_C2H2_17_1st"/>
</dbReference>
<evidence type="ECO:0000256" key="2">
    <source>
        <dbReference type="SAM" id="MobiDB-lite"/>
    </source>
</evidence>
<evidence type="ECO:0000259" key="3">
    <source>
        <dbReference type="PROSITE" id="PS50157"/>
    </source>
</evidence>
<feature type="compositionally biased region" description="Low complexity" evidence="2">
    <location>
        <begin position="24"/>
        <end position="33"/>
    </location>
</feature>
<dbReference type="InterPro" id="IPR059095">
    <property type="entry name" value="Znf_C2H2_17_2nd"/>
</dbReference>
<dbReference type="Gene3D" id="3.30.160.60">
    <property type="entry name" value="Classic Zinc Finger"/>
    <property type="match status" value="2"/>
</dbReference>
<dbReference type="InterPro" id="IPR013087">
    <property type="entry name" value="Znf_C2H2_type"/>
</dbReference>
<keyword evidence="1" id="KW-0863">Zinc-finger</keyword>
<dbReference type="GO" id="GO:0008270">
    <property type="term" value="F:zinc ion binding"/>
    <property type="evidence" value="ECO:0007669"/>
    <property type="project" value="UniProtKB-KW"/>
</dbReference>
<reference evidence="4 5" key="1">
    <citation type="submission" date="2017-03" db="EMBL/GenBank/DDBJ databases">
        <title>Genomes of endolithic fungi from Antarctica.</title>
        <authorList>
            <person name="Coleine C."/>
            <person name="Masonjones S."/>
            <person name="Stajich J.E."/>
        </authorList>
    </citation>
    <scope>NUCLEOTIDE SEQUENCE [LARGE SCALE GENOMIC DNA]</scope>
    <source>
        <strain evidence="4 5">CCFEE 6315</strain>
    </source>
</reference>
<name>A0A4U0TW72_9PEZI</name>
<feature type="region of interest" description="Disordered" evidence="2">
    <location>
        <begin position="420"/>
        <end position="522"/>
    </location>
</feature>
<protein>
    <recommendedName>
        <fullName evidence="3">C2H2-type domain-containing protein</fullName>
    </recommendedName>
</protein>
<proteinExistence type="predicted"/>
<dbReference type="Pfam" id="PF26176">
    <property type="entry name" value="zf_C2H2_17_2"/>
    <property type="match status" value="1"/>
</dbReference>
<comment type="caution">
    <text evidence="4">The sequence shown here is derived from an EMBL/GenBank/DDBJ whole genome shotgun (WGS) entry which is preliminary data.</text>
</comment>
<accession>A0A4U0TW72</accession>
<feature type="compositionally biased region" description="Polar residues" evidence="2">
    <location>
        <begin position="420"/>
        <end position="430"/>
    </location>
</feature>
<feature type="compositionally biased region" description="Polar residues" evidence="2">
    <location>
        <begin position="149"/>
        <end position="165"/>
    </location>
</feature>
<gene>
    <name evidence="4" type="ORF">B0A50_05365</name>
</gene>
<organism evidence="4 5">
    <name type="scientific">Salinomyces thailandicus</name>
    <dbReference type="NCBI Taxonomy" id="706561"/>
    <lineage>
        <taxon>Eukaryota</taxon>
        <taxon>Fungi</taxon>
        <taxon>Dikarya</taxon>
        <taxon>Ascomycota</taxon>
        <taxon>Pezizomycotina</taxon>
        <taxon>Dothideomycetes</taxon>
        <taxon>Dothideomycetidae</taxon>
        <taxon>Mycosphaerellales</taxon>
        <taxon>Teratosphaeriaceae</taxon>
        <taxon>Salinomyces</taxon>
    </lineage>
</organism>
<dbReference type="Pfam" id="PF26177">
    <property type="entry name" value="zf_C2H2_17_1st"/>
    <property type="match status" value="1"/>
</dbReference>
<feature type="compositionally biased region" description="Acidic residues" evidence="2">
    <location>
        <begin position="365"/>
        <end position="378"/>
    </location>
</feature>
<keyword evidence="1" id="KW-0862">Zinc</keyword>
<dbReference type="EMBL" id="NAJL01000028">
    <property type="protein sequence ID" value="TKA26527.1"/>
    <property type="molecule type" value="Genomic_DNA"/>
</dbReference>
<evidence type="ECO:0000313" key="4">
    <source>
        <dbReference type="EMBL" id="TKA26527.1"/>
    </source>
</evidence>
<dbReference type="OrthoDB" id="5305647at2759"/>
<dbReference type="AlphaFoldDB" id="A0A4U0TW72"/>
<dbReference type="Proteomes" id="UP000308549">
    <property type="component" value="Unassembled WGS sequence"/>
</dbReference>
<feature type="domain" description="C2H2-type" evidence="3">
    <location>
        <begin position="265"/>
        <end position="294"/>
    </location>
</feature>
<keyword evidence="5" id="KW-1185">Reference proteome</keyword>
<evidence type="ECO:0000313" key="5">
    <source>
        <dbReference type="Proteomes" id="UP000308549"/>
    </source>
</evidence>
<feature type="region of interest" description="Disordered" evidence="2">
    <location>
        <begin position="347"/>
        <end position="381"/>
    </location>
</feature>
<dbReference type="SMART" id="SM00355">
    <property type="entry name" value="ZnF_C2H2"/>
    <property type="match status" value="3"/>
</dbReference>
<evidence type="ECO:0000256" key="1">
    <source>
        <dbReference type="PROSITE-ProRule" id="PRU00042"/>
    </source>
</evidence>
<sequence length="522" mass="59589">MTSFVPLMAEVQTPNMHAPPHAPVSPVSAQSPHDNATLPEILSKKRSHADMQNGDADHASSLLPQEQHLTHEHQHHVPEHHVVSDEHHVLEHHVPDHHMPEHHIPEPYPGHGHQEHGHEQQQQLHEQQLHEQQLHEQQLHEQHHHDLHSGQQSRGESEGAQNDGSPTAEEYSSPRGSRSFKRGDPPVNHEHKFICDFSEECAGQTFERKCEWSKHMDKHDRPYRCPHPQCAKLQGFTYSGGLLRHEREVHGKHGGPKAQLMCPYEDCKRHAGKGFTRKENLNEHIRRVHESKGQPVPPVEDSSQQQAPFPDFEQGLQEAAAGADQIAEPPVARMYDDAAAAAAAQEELAIEPSLQAPDLKRKRDDEDDHEQNPDLVDDDIQRELKRLRADNAAKEDRLRMMEAAEAMREAQIKQLQDNITNLQRAQQSNGYGPFDAQIQHEQHHHHHQLPHEEAEAQQQGGYAPYNGHPEPDHQQHQAEQQQQHHHHQESGYAPYEAQSEHDHQLQQLQQLQQATHEQPGQA</sequence>
<feature type="region of interest" description="Disordered" evidence="2">
    <location>
        <begin position="97"/>
        <end position="187"/>
    </location>
</feature>
<dbReference type="PROSITE" id="PS50157">
    <property type="entry name" value="ZINC_FINGER_C2H2_2"/>
    <property type="match status" value="1"/>
</dbReference>
<keyword evidence="1" id="KW-0479">Metal-binding</keyword>
<feature type="region of interest" description="Disordered" evidence="2">
    <location>
        <begin position="14"/>
        <end position="35"/>
    </location>
</feature>
<feature type="compositionally biased region" description="Basic and acidic residues" evidence="2">
    <location>
        <begin position="127"/>
        <end position="148"/>
    </location>
</feature>